<accession>A0ABV6N0W5</accession>
<dbReference type="RefSeq" id="WP_273943753.1">
    <property type="nucleotide sequence ID" value="NZ_CP097263.1"/>
</dbReference>
<comment type="caution">
    <text evidence="3">The sequence shown here is derived from an EMBL/GenBank/DDBJ whole genome shotgun (WGS) entry which is preliminary data.</text>
</comment>
<dbReference type="EMBL" id="JBHLUD010000010">
    <property type="protein sequence ID" value="MFC0545716.1"/>
    <property type="molecule type" value="Genomic_DNA"/>
</dbReference>
<keyword evidence="2" id="KW-0472">Membrane</keyword>
<dbReference type="Proteomes" id="UP001589810">
    <property type="component" value="Unassembled WGS sequence"/>
</dbReference>
<proteinExistence type="predicted"/>
<feature type="region of interest" description="Disordered" evidence="1">
    <location>
        <begin position="177"/>
        <end position="210"/>
    </location>
</feature>
<reference evidence="3 4" key="1">
    <citation type="submission" date="2024-09" db="EMBL/GenBank/DDBJ databases">
        <authorList>
            <person name="Sun Q."/>
            <person name="Mori K."/>
        </authorList>
    </citation>
    <scope>NUCLEOTIDE SEQUENCE [LARGE SCALE GENOMIC DNA]</scope>
    <source>
        <strain evidence="3 4">TBRC 1432</strain>
    </source>
</reference>
<keyword evidence="4" id="KW-1185">Reference proteome</keyword>
<evidence type="ECO:0000256" key="1">
    <source>
        <dbReference type="SAM" id="MobiDB-lite"/>
    </source>
</evidence>
<feature type="compositionally biased region" description="Low complexity" evidence="1">
    <location>
        <begin position="71"/>
        <end position="114"/>
    </location>
</feature>
<gene>
    <name evidence="3" type="ORF">ACFFH7_29665</name>
</gene>
<evidence type="ECO:0000256" key="2">
    <source>
        <dbReference type="SAM" id="Phobius"/>
    </source>
</evidence>
<evidence type="ECO:0000313" key="3">
    <source>
        <dbReference type="EMBL" id="MFC0545716.1"/>
    </source>
</evidence>
<feature type="transmembrane region" description="Helical" evidence="2">
    <location>
        <begin position="37"/>
        <end position="57"/>
    </location>
</feature>
<protein>
    <submittedName>
        <fullName evidence="3">Uncharacterized protein</fullName>
    </submittedName>
</protein>
<keyword evidence="2" id="KW-0812">Transmembrane</keyword>
<name>A0ABV6N0W5_9PSEU</name>
<keyword evidence="2" id="KW-1133">Transmembrane helix</keyword>
<sequence>MSADEPGQEPTVQVPMEQVVVSPPRPPRRPMARWKKITIVAVAVPVLGLSVMFWVALAEVMSNPAAFRTHTPAPTSTKAAPTTTTRAPPTTTTASSSSARPTTTTATSAAPPVASAQDRAAAVAILTANAQHYRDMFHQGQAIIGHTQYADAFAGLAAMDDPNSAAARFRDYWQNPGPERDLSCDDAFGQADGISRPRPSRKRSWTGAPT</sequence>
<evidence type="ECO:0000313" key="4">
    <source>
        <dbReference type="Proteomes" id="UP001589810"/>
    </source>
</evidence>
<organism evidence="3 4">
    <name type="scientific">Kutzneria chonburiensis</name>
    <dbReference type="NCBI Taxonomy" id="1483604"/>
    <lineage>
        <taxon>Bacteria</taxon>
        <taxon>Bacillati</taxon>
        <taxon>Actinomycetota</taxon>
        <taxon>Actinomycetes</taxon>
        <taxon>Pseudonocardiales</taxon>
        <taxon>Pseudonocardiaceae</taxon>
        <taxon>Kutzneria</taxon>
    </lineage>
</organism>
<feature type="region of interest" description="Disordered" evidence="1">
    <location>
        <begin position="69"/>
        <end position="114"/>
    </location>
</feature>